<name>A0A3D9T0N9_9ACTN</name>
<comment type="caution">
    <text evidence="1">The sequence shown here is derived from an EMBL/GenBank/DDBJ whole genome shotgun (WGS) entry which is preliminary data.</text>
</comment>
<dbReference type="Proteomes" id="UP000256661">
    <property type="component" value="Unassembled WGS sequence"/>
</dbReference>
<evidence type="ECO:0000313" key="2">
    <source>
        <dbReference type="Proteomes" id="UP000256661"/>
    </source>
</evidence>
<proteinExistence type="predicted"/>
<dbReference type="AlphaFoldDB" id="A0A3D9T0N9"/>
<gene>
    <name evidence="1" type="ORF">DFJ69_3851</name>
</gene>
<protein>
    <submittedName>
        <fullName evidence="1">Uncharacterized protein</fullName>
    </submittedName>
</protein>
<reference evidence="1 2" key="1">
    <citation type="submission" date="2018-08" db="EMBL/GenBank/DDBJ databases">
        <title>Sequencing the genomes of 1000 actinobacteria strains.</title>
        <authorList>
            <person name="Klenk H.-P."/>
        </authorList>
    </citation>
    <scope>NUCLEOTIDE SEQUENCE [LARGE SCALE GENOMIC DNA]</scope>
    <source>
        <strain evidence="1 2">DSM 43927</strain>
    </source>
</reference>
<keyword evidence="2" id="KW-1185">Reference proteome</keyword>
<dbReference type="RefSeq" id="WP_147312360.1">
    <property type="nucleotide sequence ID" value="NZ_QTTT01000001.1"/>
</dbReference>
<evidence type="ECO:0000313" key="1">
    <source>
        <dbReference type="EMBL" id="REE98364.1"/>
    </source>
</evidence>
<dbReference type="OrthoDB" id="3480661at2"/>
<organism evidence="1 2">
    <name type="scientific">Thermomonospora umbrina</name>
    <dbReference type="NCBI Taxonomy" id="111806"/>
    <lineage>
        <taxon>Bacteria</taxon>
        <taxon>Bacillati</taxon>
        <taxon>Actinomycetota</taxon>
        <taxon>Actinomycetes</taxon>
        <taxon>Streptosporangiales</taxon>
        <taxon>Thermomonosporaceae</taxon>
        <taxon>Thermomonospora</taxon>
    </lineage>
</organism>
<sequence>MPSHRRPRRRIRDRRVPFDAPTVDHVADSVRHLESLRSAISDTDPTLFARPVHRSGRPPSLHVNNPEAERFAEDIGVRPESAGEPGRFVWSWGEVITPVTTPEIAAERIRTVLAARNDMPTRRTRPTP</sequence>
<dbReference type="EMBL" id="QTTT01000001">
    <property type="protein sequence ID" value="REE98364.1"/>
    <property type="molecule type" value="Genomic_DNA"/>
</dbReference>
<accession>A0A3D9T0N9</accession>